<name>A0A8X6T718_NEPPI</name>
<organism evidence="3 4">
    <name type="scientific">Nephila pilipes</name>
    <name type="common">Giant wood spider</name>
    <name type="synonym">Nephila maculata</name>
    <dbReference type="NCBI Taxonomy" id="299642"/>
    <lineage>
        <taxon>Eukaryota</taxon>
        <taxon>Metazoa</taxon>
        <taxon>Ecdysozoa</taxon>
        <taxon>Arthropoda</taxon>
        <taxon>Chelicerata</taxon>
        <taxon>Arachnida</taxon>
        <taxon>Araneae</taxon>
        <taxon>Araneomorphae</taxon>
        <taxon>Entelegynae</taxon>
        <taxon>Araneoidea</taxon>
        <taxon>Nephilidae</taxon>
        <taxon>Nephila</taxon>
    </lineage>
</organism>
<reference evidence="3" key="1">
    <citation type="submission" date="2020-08" db="EMBL/GenBank/DDBJ databases">
        <title>Multicomponent nature underlies the extraordinary mechanical properties of spider dragline silk.</title>
        <authorList>
            <person name="Kono N."/>
            <person name="Nakamura H."/>
            <person name="Mori M."/>
            <person name="Yoshida Y."/>
            <person name="Ohtoshi R."/>
            <person name="Malay A.D."/>
            <person name="Moran D.A.P."/>
            <person name="Tomita M."/>
            <person name="Numata K."/>
            <person name="Arakawa K."/>
        </authorList>
    </citation>
    <scope>NUCLEOTIDE SEQUENCE</scope>
</reference>
<evidence type="ECO:0000259" key="2">
    <source>
        <dbReference type="Pfam" id="PF01431"/>
    </source>
</evidence>
<keyword evidence="1" id="KW-0812">Transmembrane</keyword>
<dbReference type="PROSITE" id="PS51885">
    <property type="entry name" value="NEPRILYSIN"/>
    <property type="match status" value="1"/>
</dbReference>
<keyword evidence="1" id="KW-1133">Transmembrane helix</keyword>
<evidence type="ECO:0000256" key="1">
    <source>
        <dbReference type="SAM" id="Phobius"/>
    </source>
</evidence>
<evidence type="ECO:0000313" key="4">
    <source>
        <dbReference type="Proteomes" id="UP000887013"/>
    </source>
</evidence>
<dbReference type="GO" id="GO:0004222">
    <property type="term" value="F:metalloendopeptidase activity"/>
    <property type="evidence" value="ECO:0007669"/>
    <property type="project" value="InterPro"/>
</dbReference>
<protein>
    <submittedName>
        <fullName evidence="3">Metalloendopeptidase PEX</fullName>
    </submittedName>
</protein>
<comment type="caution">
    <text evidence="3">The sequence shown here is derived from an EMBL/GenBank/DDBJ whole genome shotgun (WGS) entry which is preliminary data.</text>
</comment>
<feature type="non-terminal residue" evidence="3">
    <location>
        <position position="1"/>
    </location>
</feature>
<dbReference type="Gene3D" id="3.40.390.10">
    <property type="entry name" value="Collagenase (Catalytic Domain)"/>
    <property type="match status" value="1"/>
</dbReference>
<sequence>VDKDNYTAAVIELRRQSIIQSFKKLNPSTELDKTSNTWDYLLTSASHIPRESSLPIYFDKVQEPYLRMYGSKSLNYGGFSASLAREWSEVFVSKGMGSSIAWNLWSNNRNASSCLSSLFSERFGLKSEEEREKYLKDLFLDIGSLEIALQSAKSGTKSQKSDLLPGFHRSDEQMFFIAYAQASAALVGAIGFVMTDTDSGTNWMINYTSD</sequence>
<dbReference type="InterPro" id="IPR024079">
    <property type="entry name" value="MetalloPept_cat_dom_sf"/>
</dbReference>
<dbReference type="InterPro" id="IPR018497">
    <property type="entry name" value="Peptidase_M13_C"/>
</dbReference>
<dbReference type="SUPFAM" id="SSF55486">
    <property type="entry name" value="Metalloproteases ('zincins'), catalytic domain"/>
    <property type="match status" value="1"/>
</dbReference>
<evidence type="ECO:0000313" key="3">
    <source>
        <dbReference type="EMBL" id="GFS78415.1"/>
    </source>
</evidence>
<dbReference type="InterPro" id="IPR000718">
    <property type="entry name" value="Peptidase_M13"/>
</dbReference>
<dbReference type="AlphaFoldDB" id="A0A8X6T718"/>
<proteinExistence type="predicted"/>
<dbReference type="Pfam" id="PF01431">
    <property type="entry name" value="Peptidase_M13"/>
    <property type="match status" value="1"/>
</dbReference>
<dbReference type="EMBL" id="BMAW01097192">
    <property type="protein sequence ID" value="GFS78415.1"/>
    <property type="molecule type" value="Genomic_DNA"/>
</dbReference>
<keyword evidence="1" id="KW-0472">Membrane</keyword>
<dbReference type="OrthoDB" id="6436833at2759"/>
<gene>
    <name evidence="3" type="primary">Phex</name>
    <name evidence="3" type="ORF">NPIL_452321</name>
</gene>
<feature type="transmembrane region" description="Helical" evidence="1">
    <location>
        <begin position="174"/>
        <end position="194"/>
    </location>
</feature>
<accession>A0A8X6T718</accession>
<dbReference type="GO" id="GO:0006508">
    <property type="term" value="P:proteolysis"/>
    <property type="evidence" value="ECO:0007669"/>
    <property type="project" value="InterPro"/>
</dbReference>
<feature type="domain" description="Peptidase M13 C-terminal" evidence="2">
    <location>
        <begin position="51"/>
        <end position="182"/>
    </location>
</feature>
<keyword evidence="4" id="KW-1185">Reference proteome</keyword>
<dbReference type="Proteomes" id="UP000887013">
    <property type="component" value="Unassembled WGS sequence"/>
</dbReference>